<sequence length="200" mass="22456">MEHGLANCKDRLPRLQQNGFQRFSCLKDILDVIGVFHDLGYLQGDITLENVVYFGDEAGYKLIDFDYTAKLDTPMAKHCTEQYCPPEMAKYILGHSTGLHASTASDVWCAAVLVLHLFIKPGNMKEFINIADADILKTIASSDYSFQASIDAADLSDRKKKIRAKCLSIDQRGSLRDLQCLLPTTMKGSRNFTKPCLKWL</sequence>
<reference evidence="2" key="2">
    <citation type="submission" date="2019-06" db="EMBL/GenBank/DDBJ databases">
        <title>Genomics analysis of Aphanomyces spp. identifies a new class of oomycete effector associated with host adaptation.</title>
        <authorList>
            <person name="Gaulin E."/>
        </authorList>
    </citation>
    <scope>NUCLEOTIDE SEQUENCE</scope>
    <source>
        <strain evidence="2">CBS 578.67</strain>
    </source>
</reference>
<dbReference type="PANTHER" id="PTHR44167">
    <property type="entry name" value="OVARIAN-SPECIFIC SERINE/THREONINE-PROTEIN KINASE LOK-RELATED"/>
    <property type="match status" value="1"/>
</dbReference>
<dbReference type="InterPro" id="IPR011009">
    <property type="entry name" value="Kinase-like_dom_sf"/>
</dbReference>
<proteinExistence type="predicted"/>
<keyword evidence="4" id="KW-1185">Reference proteome</keyword>
<dbReference type="Pfam" id="PF00069">
    <property type="entry name" value="Pkinase"/>
    <property type="match status" value="1"/>
</dbReference>
<dbReference type="Proteomes" id="UP000332933">
    <property type="component" value="Unassembled WGS sequence"/>
</dbReference>
<evidence type="ECO:0000313" key="2">
    <source>
        <dbReference type="EMBL" id="KAF0710982.1"/>
    </source>
</evidence>
<evidence type="ECO:0000313" key="4">
    <source>
        <dbReference type="Proteomes" id="UP000332933"/>
    </source>
</evidence>
<accession>A0A485KGM7</accession>
<dbReference type="OrthoDB" id="66170at2759"/>
<name>A0A485KGM7_9STRA</name>
<dbReference type="PANTHER" id="PTHR44167:SF24">
    <property type="entry name" value="SERINE_THREONINE-PROTEIN KINASE CHK2"/>
    <property type="match status" value="1"/>
</dbReference>
<dbReference type="GO" id="GO:0005634">
    <property type="term" value="C:nucleus"/>
    <property type="evidence" value="ECO:0007669"/>
    <property type="project" value="TreeGrafter"/>
</dbReference>
<dbReference type="SUPFAM" id="SSF56112">
    <property type="entry name" value="Protein kinase-like (PK-like)"/>
    <property type="match status" value="1"/>
</dbReference>
<dbReference type="EMBL" id="CAADRA010001807">
    <property type="protein sequence ID" value="VFT82479.1"/>
    <property type="molecule type" value="Genomic_DNA"/>
</dbReference>
<dbReference type="GO" id="GO:0044773">
    <property type="term" value="P:mitotic DNA damage checkpoint signaling"/>
    <property type="evidence" value="ECO:0007669"/>
    <property type="project" value="TreeGrafter"/>
</dbReference>
<dbReference type="AlphaFoldDB" id="A0A485KGM7"/>
<protein>
    <submittedName>
        <fullName evidence="3">Aste57867_5426 protein</fullName>
    </submittedName>
</protein>
<dbReference type="InterPro" id="IPR000719">
    <property type="entry name" value="Prot_kinase_dom"/>
</dbReference>
<dbReference type="GO" id="GO:0005737">
    <property type="term" value="C:cytoplasm"/>
    <property type="evidence" value="ECO:0007669"/>
    <property type="project" value="TreeGrafter"/>
</dbReference>
<evidence type="ECO:0000313" key="3">
    <source>
        <dbReference type="EMBL" id="VFT82479.1"/>
    </source>
</evidence>
<dbReference type="EMBL" id="VJMH01001806">
    <property type="protein sequence ID" value="KAF0710982.1"/>
    <property type="molecule type" value="Genomic_DNA"/>
</dbReference>
<reference evidence="3 4" key="1">
    <citation type="submission" date="2019-03" db="EMBL/GenBank/DDBJ databases">
        <authorList>
            <person name="Gaulin E."/>
            <person name="Dumas B."/>
        </authorList>
    </citation>
    <scope>NUCLEOTIDE SEQUENCE [LARGE SCALE GENOMIC DNA]</scope>
    <source>
        <strain evidence="3">CBS 568.67</strain>
    </source>
</reference>
<dbReference type="Gene3D" id="1.10.510.10">
    <property type="entry name" value="Transferase(Phosphotransferase) domain 1"/>
    <property type="match status" value="1"/>
</dbReference>
<organism evidence="3 4">
    <name type="scientific">Aphanomyces stellatus</name>
    <dbReference type="NCBI Taxonomy" id="120398"/>
    <lineage>
        <taxon>Eukaryota</taxon>
        <taxon>Sar</taxon>
        <taxon>Stramenopiles</taxon>
        <taxon>Oomycota</taxon>
        <taxon>Saprolegniomycetes</taxon>
        <taxon>Saprolegniales</taxon>
        <taxon>Verrucalvaceae</taxon>
        <taxon>Aphanomyces</taxon>
    </lineage>
</organism>
<evidence type="ECO:0000259" key="1">
    <source>
        <dbReference type="PROSITE" id="PS50011"/>
    </source>
</evidence>
<dbReference type="GO" id="GO:0005524">
    <property type="term" value="F:ATP binding"/>
    <property type="evidence" value="ECO:0007669"/>
    <property type="project" value="InterPro"/>
</dbReference>
<feature type="domain" description="Protein kinase" evidence="1">
    <location>
        <begin position="1"/>
        <end position="186"/>
    </location>
</feature>
<dbReference type="PROSITE" id="PS50011">
    <property type="entry name" value="PROTEIN_KINASE_DOM"/>
    <property type="match status" value="1"/>
</dbReference>
<gene>
    <name evidence="3" type="primary">Aste57867_5426</name>
    <name evidence="2" type="ORF">As57867_005413</name>
    <name evidence="3" type="ORF">ASTE57867_5426</name>
</gene>
<dbReference type="GO" id="GO:0004674">
    <property type="term" value="F:protein serine/threonine kinase activity"/>
    <property type="evidence" value="ECO:0007669"/>
    <property type="project" value="TreeGrafter"/>
</dbReference>